<feature type="region of interest" description="Disordered" evidence="1">
    <location>
        <begin position="191"/>
        <end position="212"/>
    </location>
</feature>
<dbReference type="SMART" id="SM00343">
    <property type="entry name" value="ZnF_C2HC"/>
    <property type="match status" value="3"/>
</dbReference>
<reference evidence="3" key="1">
    <citation type="submission" date="2021-06" db="EMBL/GenBank/DDBJ databases">
        <authorList>
            <person name="Kallberg Y."/>
            <person name="Tangrot J."/>
            <person name="Rosling A."/>
        </authorList>
    </citation>
    <scope>NUCLEOTIDE SEQUENCE</scope>
    <source>
        <strain evidence="3">IA702</strain>
    </source>
</reference>
<feature type="domain" description="CCHC-type" evidence="2">
    <location>
        <begin position="240"/>
        <end position="256"/>
    </location>
</feature>
<dbReference type="AlphaFoldDB" id="A0A9N9HCF1"/>
<evidence type="ECO:0000313" key="3">
    <source>
        <dbReference type="EMBL" id="CAG8664895.1"/>
    </source>
</evidence>
<accession>A0A9N9HCF1</accession>
<name>A0A9N9HCF1_9GLOM</name>
<feature type="region of interest" description="Disordered" evidence="1">
    <location>
        <begin position="92"/>
        <end position="138"/>
    </location>
</feature>
<evidence type="ECO:0000313" key="4">
    <source>
        <dbReference type="Proteomes" id="UP000789572"/>
    </source>
</evidence>
<dbReference type="InterPro" id="IPR001878">
    <property type="entry name" value="Znf_CCHC"/>
</dbReference>
<evidence type="ECO:0000256" key="1">
    <source>
        <dbReference type="SAM" id="MobiDB-lite"/>
    </source>
</evidence>
<comment type="caution">
    <text evidence="3">The sequence shown here is derived from an EMBL/GenBank/DDBJ whole genome shotgun (WGS) entry which is preliminary data.</text>
</comment>
<dbReference type="EMBL" id="CAJVPJ010005917">
    <property type="protein sequence ID" value="CAG8664895.1"/>
    <property type="molecule type" value="Genomic_DNA"/>
</dbReference>
<evidence type="ECO:0000259" key="2">
    <source>
        <dbReference type="SMART" id="SM00343"/>
    </source>
</evidence>
<dbReference type="GO" id="GO:0003676">
    <property type="term" value="F:nucleic acid binding"/>
    <property type="evidence" value="ECO:0007669"/>
    <property type="project" value="InterPro"/>
</dbReference>
<dbReference type="Gene3D" id="4.10.60.10">
    <property type="entry name" value="Zinc finger, CCHC-type"/>
    <property type="match status" value="1"/>
</dbReference>
<protein>
    <submittedName>
        <fullName evidence="3">9191_t:CDS:1</fullName>
    </submittedName>
</protein>
<dbReference type="GO" id="GO:0008270">
    <property type="term" value="F:zinc ion binding"/>
    <property type="evidence" value="ECO:0007669"/>
    <property type="project" value="InterPro"/>
</dbReference>
<keyword evidence="4" id="KW-1185">Reference proteome</keyword>
<feature type="non-terminal residue" evidence="3">
    <location>
        <position position="1"/>
    </location>
</feature>
<dbReference type="OrthoDB" id="10570487at2759"/>
<feature type="domain" description="CCHC-type" evidence="2">
    <location>
        <begin position="310"/>
        <end position="326"/>
    </location>
</feature>
<dbReference type="Proteomes" id="UP000789572">
    <property type="component" value="Unassembled WGS sequence"/>
</dbReference>
<gene>
    <name evidence="3" type="ORF">POCULU_LOCUS10651</name>
</gene>
<sequence>EEWLKTKLEEHWSQYGRIIGIAPYKFPGKEWLTKRWDLVIQLKAGEKKLAAQTVFTIGENKQSIVASWPGAAKTCLVCKLAGHSTSLCPQRNLKSKKVGASANPRQLISKGGQSQKKEEKGPKVSMGPSEKQKAPPSIAPAMLIPDPDGATFQAMLLAPKPRPAAATTSAMEGVYPFNPELLQGTHLEQGVPTGGNTTPPPFNVEDPETPKKGKKRMAKEADAWTPTSLEVNQYIHRRGICPACFKTGHMHTNCPTKGSFSKILYDKVLRHPHFQPYLKEWREKRRKEGIAWRAEELQCIDAEEMVVLIYCAHCKSREHNAWDCPNAPPDA</sequence>
<proteinExistence type="predicted"/>
<organism evidence="3 4">
    <name type="scientific">Paraglomus occultum</name>
    <dbReference type="NCBI Taxonomy" id="144539"/>
    <lineage>
        <taxon>Eukaryota</taxon>
        <taxon>Fungi</taxon>
        <taxon>Fungi incertae sedis</taxon>
        <taxon>Mucoromycota</taxon>
        <taxon>Glomeromycotina</taxon>
        <taxon>Glomeromycetes</taxon>
        <taxon>Paraglomerales</taxon>
        <taxon>Paraglomeraceae</taxon>
        <taxon>Paraglomus</taxon>
    </lineage>
</organism>
<feature type="domain" description="CCHC-type" evidence="2">
    <location>
        <begin position="74"/>
        <end position="90"/>
    </location>
</feature>